<proteinExistence type="inferred from homology"/>
<accession>A0ABU5DYG5</accession>
<reference evidence="11 12" key="1">
    <citation type="journal article" date="2013" name="Antonie Van Leeuwenhoek">
        <title>Dongia rigui sp. nov., isolated from freshwater of a large wetland in Korea.</title>
        <authorList>
            <person name="Baik K.S."/>
            <person name="Hwang Y.M."/>
            <person name="Choi J.S."/>
            <person name="Kwon J."/>
            <person name="Seong C.N."/>
        </authorList>
    </citation>
    <scope>NUCLEOTIDE SEQUENCE [LARGE SCALE GENOMIC DNA]</scope>
    <source>
        <strain evidence="11 12">04SU4-P</strain>
    </source>
</reference>
<evidence type="ECO:0000256" key="4">
    <source>
        <dbReference type="ARBA" id="ARBA00022741"/>
    </source>
</evidence>
<evidence type="ECO:0000256" key="2">
    <source>
        <dbReference type="ARBA" id="ARBA00022619"/>
    </source>
</evidence>
<evidence type="ECO:0000256" key="3">
    <source>
        <dbReference type="ARBA" id="ARBA00022723"/>
    </source>
</evidence>
<evidence type="ECO:0000256" key="6">
    <source>
        <dbReference type="ARBA" id="ARBA00022833"/>
    </source>
</evidence>
<dbReference type="Proteomes" id="UP001271769">
    <property type="component" value="Unassembled WGS sequence"/>
</dbReference>
<evidence type="ECO:0000256" key="1">
    <source>
        <dbReference type="ARBA" id="ARBA00004853"/>
    </source>
</evidence>
<evidence type="ECO:0000256" key="9">
    <source>
        <dbReference type="HAMAP-Rule" id="MF_00179"/>
    </source>
</evidence>
<dbReference type="CDD" id="cd00641">
    <property type="entry name" value="GTP_cyclohydro2"/>
    <property type="match status" value="1"/>
</dbReference>
<dbReference type="GO" id="GO:0003935">
    <property type="term" value="F:GTP cyclohydrolase II activity"/>
    <property type="evidence" value="ECO:0007669"/>
    <property type="project" value="UniProtKB-EC"/>
</dbReference>
<evidence type="ECO:0000259" key="10">
    <source>
        <dbReference type="Pfam" id="PF00925"/>
    </source>
</evidence>
<comment type="caution">
    <text evidence="11">The sequence shown here is derived from an EMBL/GenBank/DDBJ whole genome shotgun (WGS) entry which is preliminary data.</text>
</comment>
<dbReference type="EC" id="3.5.4.25" evidence="9"/>
<dbReference type="PANTHER" id="PTHR21327">
    <property type="entry name" value="GTP CYCLOHYDROLASE II-RELATED"/>
    <property type="match status" value="1"/>
</dbReference>
<feature type="binding site" evidence="9">
    <location>
        <position position="260"/>
    </location>
    <ligand>
        <name>Zn(2+)</name>
        <dbReference type="ChEBI" id="CHEBI:29105"/>
        <note>catalytic</note>
    </ligand>
</feature>
<feature type="active site" description="Proton acceptor" evidence="9">
    <location>
        <position position="319"/>
    </location>
</feature>
<feature type="binding site" evidence="9">
    <location>
        <position position="342"/>
    </location>
    <ligand>
        <name>GTP</name>
        <dbReference type="ChEBI" id="CHEBI:37565"/>
    </ligand>
</feature>
<dbReference type="PANTHER" id="PTHR21327:SF18">
    <property type="entry name" value="3,4-DIHYDROXY-2-BUTANONE 4-PHOSPHATE SYNTHASE"/>
    <property type="match status" value="1"/>
</dbReference>
<dbReference type="HAMAP" id="MF_00179">
    <property type="entry name" value="RibA"/>
    <property type="match status" value="1"/>
</dbReference>
<gene>
    <name evidence="9 11" type="primary">ribA</name>
    <name evidence="11" type="ORF">SMD31_10325</name>
</gene>
<name>A0ABU5DYG5_9PROT</name>
<comment type="pathway">
    <text evidence="1 9">Cofactor biosynthesis; riboflavin biosynthesis; 5-amino-6-(D-ribitylamino)uracil from GTP: step 1/4.</text>
</comment>
<dbReference type="InterPro" id="IPR000926">
    <property type="entry name" value="RibA"/>
</dbReference>
<keyword evidence="6 9" id="KW-0862">Zinc</keyword>
<keyword evidence="5 9" id="KW-0378">Hydrolase</keyword>
<feature type="binding site" evidence="9">
    <location>
        <position position="247"/>
    </location>
    <ligand>
        <name>Zn(2+)</name>
        <dbReference type="ChEBI" id="CHEBI:29105"/>
        <note>catalytic</note>
    </ligand>
</feature>
<feature type="binding site" evidence="9">
    <location>
        <begin position="242"/>
        <end position="246"/>
    </location>
    <ligand>
        <name>GTP</name>
        <dbReference type="ChEBI" id="CHEBI:37565"/>
    </ligand>
</feature>
<evidence type="ECO:0000256" key="5">
    <source>
        <dbReference type="ARBA" id="ARBA00022801"/>
    </source>
</evidence>
<feature type="active site" description="Nucleophile" evidence="9">
    <location>
        <position position="321"/>
    </location>
</feature>
<organism evidence="11 12">
    <name type="scientific">Dongia rigui</name>
    <dbReference type="NCBI Taxonomy" id="940149"/>
    <lineage>
        <taxon>Bacteria</taxon>
        <taxon>Pseudomonadati</taxon>
        <taxon>Pseudomonadota</taxon>
        <taxon>Alphaproteobacteria</taxon>
        <taxon>Rhodospirillales</taxon>
        <taxon>Dongiaceae</taxon>
        <taxon>Dongia</taxon>
    </lineage>
</organism>
<feature type="binding site" evidence="9">
    <location>
        <position position="307"/>
    </location>
    <ligand>
        <name>GTP</name>
        <dbReference type="ChEBI" id="CHEBI:37565"/>
    </ligand>
</feature>
<keyword evidence="2 9" id="KW-0686">Riboflavin biosynthesis</keyword>
<dbReference type="NCBIfam" id="TIGR00505">
    <property type="entry name" value="ribA"/>
    <property type="match status" value="1"/>
</dbReference>
<dbReference type="InterPro" id="IPR032677">
    <property type="entry name" value="GTP_cyclohydro_II"/>
</dbReference>
<dbReference type="EMBL" id="JAXCLX010000001">
    <property type="protein sequence ID" value="MDY0872321.1"/>
    <property type="molecule type" value="Genomic_DNA"/>
</dbReference>
<comment type="similarity">
    <text evidence="9">Belongs to the GTP cyclohydrolase II family.</text>
</comment>
<comment type="function">
    <text evidence="9">Catalyzes the conversion of GTP to 2,5-diamino-6-ribosylamino-4(3H)-pyrimidinone 5'-phosphate (DARP), formate and pyrophosphate.</text>
</comment>
<feature type="binding site" evidence="9">
    <location>
        <position position="347"/>
    </location>
    <ligand>
        <name>GTP</name>
        <dbReference type="ChEBI" id="CHEBI:37565"/>
    </ligand>
</feature>
<dbReference type="InterPro" id="IPR036144">
    <property type="entry name" value="RibA-like_sf"/>
</dbReference>
<dbReference type="SUPFAM" id="SSF142695">
    <property type="entry name" value="RibA-like"/>
    <property type="match status" value="1"/>
</dbReference>
<evidence type="ECO:0000313" key="11">
    <source>
        <dbReference type="EMBL" id="MDY0872321.1"/>
    </source>
</evidence>
<protein>
    <recommendedName>
        <fullName evidence="9">GTP cyclohydrolase-2</fullName>
        <ecNumber evidence="9">3.5.4.25</ecNumber>
    </recommendedName>
    <alternativeName>
        <fullName evidence="9">GTP cyclohydrolase II</fullName>
    </alternativeName>
</protein>
<keyword evidence="12" id="KW-1185">Reference proteome</keyword>
<dbReference type="NCBIfam" id="NF001591">
    <property type="entry name" value="PRK00393.1"/>
    <property type="match status" value="1"/>
</dbReference>
<dbReference type="RefSeq" id="WP_320500741.1">
    <property type="nucleotide sequence ID" value="NZ_JAXCLX010000001.1"/>
</dbReference>
<evidence type="ECO:0000256" key="8">
    <source>
        <dbReference type="ARBA" id="ARBA00049295"/>
    </source>
</evidence>
<keyword evidence="4 9" id="KW-0547">Nucleotide-binding</keyword>
<feature type="binding site" evidence="9">
    <location>
        <position position="263"/>
    </location>
    <ligand>
        <name>GTP</name>
        <dbReference type="ChEBI" id="CHEBI:37565"/>
    </ligand>
</feature>
<dbReference type="Gene3D" id="3.40.50.10990">
    <property type="entry name" value="GTP cyclohydrolase II"/>
    <property type="match status" value="1"/>
</dbReference>
<keyword evidence="7 9" id="KW-0342">GTP-binding</keyword>
<keyword evidence="3 9" id="KW-0479">Metal-binding</keyword>
<comment type="cofactor">
    <cofactor evidence="9">
        <name>Zn(2+)</name>
        <dbReference type="ChEBI" id="CHEBI:29105"/>
    </cofactor>
    <text evidence="9">Binds 1 zinc ion per subunit.</text>
</comment>
<feature type="binding site" evidence="9">
    <location>
        <position position="258"/>
    </location>
    <ligand>
        <name>Zn(2+)</name>
        <dbReference type="ChEBI" id="CHEBI:29105"/>
        <note>catalytic</note>
    </ligand>
</feature>
<sequence>MTPIDPAALDPSVWTATCLAQVERAVAELRRGGVVALLEGDQAALLLAAETVEQPALATLQGASTTGKKGEVRLVLTSERTQALQKRGLSLPANLPADDVRVLSVGGALAAEAIRQLADPTVAAFDAQALGVAVVGDVSPAFAQGAIELAKAARLLPAAILVLVSRAGLDHWVDPAFRMEARDLAHWRRNAASNLRRVSSARVPLEGAEEAEIIAFRPHDGGKEHLAIIIGKLDTTRPVLTRLHSECFTGDLLGSLRCDCGEQLRGAISAISQSGNGVLLYLAQEGRGIGLVNKLRAYRLQDAGADTLDANLQLGFGADERLYQPAAEMLQQLGVGAVRLLTNNPDKVTGLAQCGINVTERVPHVFPSNDHNERYLSTKAMRFGHMF</sequence>
<evidence type="ECO:0000256" key="7">
    <source>
        <dbReference type="ARBA" id="ARBA00023134"/>
    </source>
</evidence>
<feature type="domain" description="GTP cyclohydrolase II" evidence="10">
    <location>
        <begin position="197"/>
        <end position="363"/>
    </location>
</feature>
<feature type="binding site" evidence="9">
    <location>
        <begin position="285"/>
        <end position="287"/>
    </location>
    <ligand>
        <name>GTP</name>
        <dbReference type="ChEBI" id="CHEBI:37565"/>
    </ligand>
</feature>
<dbReference type="Pfam" id="PF00925">
    <property type="entry name" value="GTP_cyclohydro2"/>
    <property type="match status" value="1"/>
</dbReference>
<comment type="catalytic activity">
    <reaction evidence="8 9">
        <text>GTP + 4 H2O = 2,5-diamino-6-hydroxy-4-(5-phosphoribosylamino)-pyrimidine + formate + 2 phosphate + 3 H(+)</text>
        <dbReference type="Rhea" id="RHEA:23704"/>
        <dbReference type="ChEBI" id="CHEBI:15377"/>
        <dbReference type="ChEBI" id="CHEBI:15378"/>
        <dbReference type="ChEBI" id="CHEBI:15740"/>
        <dbReference type="ChEBI" id="CHEBI:37565"/>
        <dbReference type="ChEBI" id="CHEBI:43474"/>
        <dbReference type="ChEBI" id="CHEBI:58614"/>
        <dbReference type="EC" id="3.5.4.25"/>
    </reaction>
</comment>
<evidence type="ECO:0000313" key="12">
    <source>
        <dbReference type="Proteomes" id="UP001271769"/>
    </source>
</evidence>